<accession>A0A2L0F2X6</accession>
<reference evidence="1 2" key="1">
    <citation type="submission" date="2015-09" db="EMBL/GenBank/DDBJ databases">
        <title>Sorangium comparison.</title>
        <authorList>
            <person name="Zaburannyi N."/>
            <person name="Bunk B."/>
            <person name="Overmann J."/>
            <person name="Mueller R."/>
        </authorList>
    </citation>
    <scope>NUCLEOTIDE SEQUENCE [LARGE SCALE GENOMIC DNA]</scope>
    <source>
        <strain evidence="1 2">So ce26</strain>
    </source>
</reference>
<dbReference type="AlphaFoldDB" id="A0A2L0F2X6"/>
<proteinExistence type="predicted"/>
<sequence>MFRSDSIYVCVNAGMNAVRLLLRLPSASPRACCSMHATLGASSAAPIMARIAAARVIFLT</sequence>
<organism evidence="1 2">
    <name type="scientific">Sorangium cellulosum</name>
    <name type="common">Polyangium cellulosum</name>
    <dbReference type="NCBI Taxonomy" id="56"/>
    <lineage>
        <taxon>Bacteria</taxon>
        <taxon>Pseudomonadati</taxon>
        <taxon>Myxococcota</taxon>
        <taxon>Polyangia</taxon>
        <taxon>Polyangiales</taxon>
        <taxon>Polyangiaceae</taxon>
        <taxon>Sorangium</taxon>
    </lineage>
</organism>
<dbReference type="EMBL" id="CP012673">
    <property type="protein sequence ID" value="AUX45934.1"/>
    <property type="molecule type" value="Genomic_DNA"/>
</dbReference>
<dbReference type="Proteomes" id="UP000238348">
    <property type="component" value="Chromosome"/>
</dbReference>
<gene>
    <name evidence="1" type="ORF">SOCE26_074360</name>
</gene>
<evidence type="ECO:0000313" key="2">
    <source>
        <dbReference type="Proteomes" id="UP000238348"/>
    </source>
</evidence>
<protein>
    <submittedName>
        <fullName evidence="1">Uncharacterized protein</fullName>
    </submittedName>
</protein>
<name>A0A2L0F2X6_SORCE</name>
<evidence type="ECO:0000313" key="1">
    <source>
        <dbReference type="EMBL" id="AUX45934.1"/>
    </source>
</evidence>